<dbReference type="Pfam" id="PF00128">
    <property type="entry name" value="Alpha-amylase"/>
    <property type="match status" value="1"/>
</dbReference>
<dbReference type="PANTHER" id="PTHR46673:SF1">
    <property type="entry name" value="4F2 CELL-SURFACE ANTIGEN HEAVY CHAIN"/>
    <property type="match status" value="1"/>
</dbReference>
<dbReference type="GO" id="GO:0015173">
    <property type="term" value="F:aromatic amino acid transmembrane transporter activity"/>
    <property type="evidence" value="ECO:0007669"/>
    <property type="project" value="TreeGrafter"/>
</dbReference>
<dbReference type="Pfam" id="PF16028">
    <property type="entry name" value="SLC3A2_N"/>
    <property type="match status" value="1"/>
</dbReference>
<evidence type="ECO:0000259" key="3">
    <source>
        <dbReference type="Pfam" id="PF16028"/>
    </source>
</evidence>
<name>A0A8T0DUH0_9TREM</name>
<sequence>MACTREYRVYTLDDNEDRGSVIDMPTYTAAESRGMNRYLTREELKAVEDVEPVWRRLRIGLLVTFCVIWVALLVSVITIVMLTEKCPPRPDLKFWQSSVAYYVDPFAFKDSDGNWIGDLNGLQSEMSYIQDSVGAGFVILTSIFHGHFTNDGRNLGQLTDFEKIDPVLGTMSDFRNLLKTFRRQGLEVIISLDINGIAENHTWSGNSDYLERYDFSRNLPNNQVDTLCSTDNLLSIVDGTPIVYYGSELGTRMARTAQPPGRVYPMNKVPNVHESADESVLTCQLPMPWDQTGKRFSNDPNRTDQFSSYLTAYRVTETLESVSAIGRGPNLFSVVKKLIQLRAAPSLLWGEFEIMTVDPLFESKRLEMFIRKAIGFPAFVIVFDNPLLAPDEQRTGIVIDLSGVCGNVIARVVHPPRAITEDMQFKTENIYISMDSYPSIHVFECSRN</sequence>
<feature type="transmembrane region" description="Helical" evidence="1">
    <location>
        <begin position="59"/>
        <end position="82"/>
    </location>
</feature>
<dbReference type="GO" id="GO:1904273">
    <property type="term" value="P:L-alanine import across plasma membrane"/>
    <property type="evidence" value="ECO:0007669"/>
    <property type="project" value="TreeGrafter"/>
</dbReference>
<dbReference type="GO" id="GO:1903801">
    <property type="term" value="P:L-leucine import across plasma membrane"/>
    <property type="evidence" value="ECO:0007669"/>
    <property type="project" value="TreeGrafter"/>
</dbReference>
<feature type="domain" description="Glycosyl hydrolase family 13 catalytic" evidence="2">
    <location>
        <begin position="105"/>
        <end position="207"/>
    </location>
</feature>
<dbReference type="InterPro" id="IPR031984">
    <property type="entry name" value="SLC3A2_N"/>
</dbReference>
<dbReference type="PANTHER" id="PTHR46673">
    <property type="entry name" value="4F2 CELL-SURFACE ANTIGEN HEAVY CHAIN"/>
    <property type="match status" value="1"/>
</dbReference>
<dbReference type="GO" id="GO:0015190">
    <property type="term" value="F:L-leucine transmembrane transporter activity"/>
    <property type="evidence" value="ECO:0007669"/>
    <property type="project" value="TreeGrafter"/>
</dbReference>
<gene>
    <name evidence="4" type="ORF">P879_00863</name>
</gene>
<evidence type="ECO:0008006" key="6">
    <source>
        <dbReference type="Google" id="ProtNLM"/>
    </source>
</evidence>
<dbReference type="Gene3D" id="3.20.20.80">
    <property type="entry name" value="Glycosidases"/>
    <property type="match status" value="2"/>
</dbReference>
<feature type="domain" description="Solute carrier family 3 member 2 N-terminal" evidence="3">
    <location>
        <begin position="39"/>
        <end position="100"/>
    </location>
</feature>
<keyword evidence="1" id="KW-0812">Transmembrane</keyword>
<accession>A0A8T0DUH0</accession>
<dbReference type="GO" id="GO:0016324">
    <property type="term" value="C:apical plasma membrane"/>
    <property type="evidence" value="ECO:0007669"/>
    <property type="project" value="TreeGrafter"/>
</dbReference>
<keyword evidence="1" id="KW-1133">Transmembrane helix</keyword>
<evidence type="ECO:0000256" key="1">
    <source>
        <dbReference type="SAM" id="Phobius"/>
    </source>
</evidence>
<dbReference type="InterPro" id="IPR017853">
    <property type="entry name" value="GH"/>
</dbReference>
<dbReference type="AlphaFoldDB" id="A0A8T0DUH0"/>
<proteinExistence type="predicted"/>
<dbReference type="InterPro" id="IPR006047">
    <property type="entry name" value="GH13_cat_dom"/>
</dbReference>
<dbReference type="InterPro" id="IPR042280">
    <property type="entry name" value="SLC3A2"/>
</dbReference>
<keyword evidence="1" id="KW-0472">Membrane</keyword>
<protein>
    <recommendedName>
        <fullName evidence="6">Solute carrier family 3 (Neutral and basic amino acid transporter), member 1</fullName>
    </recommendedName>
</protein>
<dbReference type="OrthoDB" id="6277157at2759"/>
<keyword evidence="5" id="KW-1185">Reference proteome</keyword>
<dbReference type="Proteomes" id="UP000699462">
    <property type="component" value="Unassembled WGS sequence"/>
</dbReference>
<dbReference type="GO" id="GO:0016323">
    <property type="term" value="C:basolateral plasma membrane"/>
    <property type="evidence" value="ECO:0007669"/>
    <property type="project" value="TreeGrafter"/>
</dbReference>
<comment type="caution">
    <text evidence="4">The sequence shown here is derived from an EMBL/GenBank/DDBJ whole genome shotgun (WGS) entry which is preliminary data.</text>
</comment>
<reference evidence="4 5" key="1">
    <citation type="submission" date="2019-07" db="EMBL/GenBank/DDBJ databases">
        <title>Annotation for the trematode Paragonimus westermani.</title>
        <authorList>
            <person name="Choi Y.-J."/>
        </authorList>
    </citation>
    <scope>NUCLEOTIDE SEQUENCE [LARGE SCALE GENOMIC DNA]</scope>
    <source>
        <strain evidence="4">180907_Pwestermani</strain>
    </source>
</reference>
<dbReference type="GO" id="GO:0005975">
    <property type="term" value="P:carbohydrate metabolic process"/>
    <property type="evidence" value="ECO:0007669"/>
    <property type="project" value="InterPro"/>
</dbReference>
<dbReference type="GO" id="GO:0015823">
    <property type="term" value="P:phenylalanine transport"/>
    <property type="evidence" value="ECO:0007669"/>
    <property type="project" value="TreeGrafter"/>
</dbReference>
<organism evidence="4 5">
    <name type="scientific">Paragonimus westermani</name>
    <dbReference type="NCBI Taxonomy" id="34504"/>
    <lineage>
        <taxon>Eukaryota</taxon>
        <taxon>Metazoa</taxon>
        <taxon>Spiralia</taxon>
        <taxon>Lophotrochozoa</taxon>
        <taxon>Platyhelminthes</taxon>
        <taxon>Trematoda</taxon>
        <taxon>Digenea</taxon>
        <taxon>Plagiorchiida</taxon>
        <taxon>Troglotremata</taxon>
        <taxon>Troglotrematidae</taxon>
        <taxon>Paragonimus</taxon>
    </lineage>
</organism>
<evidence type="ECO:0000259" key="2">
    <source>
        <dbReference type="Pfam" id="PF00128"/>
    </source>
</evidence>
<evidence type="ECO:0000313" key="5">
    <source>
        <dbReference type="Proteomes" id="UP000699462"/>
    </source>
</evidence>
<dbReference type="GO" id="GO:0015180">
    <property type="term" value="F:L-alanine transmembrane transporter activity"/>
    <property type="evidence" value="ECO:0007669"/>
    <property type="project" value="TreeGrafter"/>
</dbReference>
<evidence type="ECO:0000313" key="4">
    <source>
        <dbReference type="EMBL" id="KAF8570758.1"/>
    </source>
</evidence>
<dbReference type="EMBL" id="JTDF01000921">
    <property type="protein sequence ID" value="KAF8570758.1"/>
    <property type="molecule type" value="Genomic_DNA"/>
</dbReference>
<dbReference type="SUPFAM" id="SSF51445">
    <property type="entry name" value="(Trans)glycosidases"/>
    <property type="match status" value="1"/>
</dbReference>